<evidence type="ECO:0000259" key="8">
    <source>
        <dbReference type="PROSITE" id="PS50110"/>
    </source>
</evidence>
<evidence type="ECO:0000313" key="10">
    <source>
        <dbReference type="EMBL" id="MDQ0221554.1"/>
    </source>
</evidence>
<dbReference type="PANTHER" id="PTHR48111:SF22">
    <property type="entry name" value="REGULATOR OF RPOS"/>
    <property type="match status" value="1"/>
</dbReference>
<evidence type="ECO:0000256" key="1">
    <source>
        <dbReference type="ARBA" id="ARBA00022553"/>
    </source>
</evidence>
<evidence type="ECO:0000313" key="11">
    <source>
        <dbReference type="Proteomes" id="UP001223079"/>
    </source>
</evidence>
<organism evidence="10 11">
    <name type="scientific">Streptococcus moroccensis</name>
    <dbReference type="NCBI Taxonomy" id="1451356"/>
    <lineage>
        <taxon>Bacteria</taxon>
        <taxon>Bacillati</taxon>
        <taxon>Bacillota</taxon>
        <taxon>Bacilli</taxon>
        <taxon>Lactobacillales</taxon>
        <taxon>Streptococcaceae</taxon>
        <taxon>Streptococcus</taxon>
    </lineage>
</organism>
<keyword evidence="4 7" id="KW-0238">DNA-binding</keyword>
<evidence type="ECO:0000259" key="9">
    <source>
        <dbReference type="PROSITE" id="PS51755"/>
    </source>
</evidence>
<dbReference type="InterPro" id="IPR016032">
    <property type="entry name" value="Sig_transdc_resp-reg_C-effctor"/>
</dbReference>
<keyword evidence="5" id="KW-0804">Transcription</keyword>
<dbReference type="Proteomes" id="UP001223079">
    <property type="component" value="Unassembled WGS sequence"/>
</dbReference>
<dbReference type="Gene3D" id="3.40.50.2300">
    <property type="match status" value="1"/>
</dbReference>
<evidence type="ECO:0000256" key="6">
    <source>
        <dbReference type="PROSITE-ProRule" id="PRU00169"/>
    </source>
</evidence>
<dbReference type="EMBL" id="JAUSTM010000001">
    <property type="protein sequence ID" value="MDQ0221554.1"/>
    <property type="molecule type" value="Genomic_DNA"/>
</dbReference>
<dbReference type="PANTHER" id="PTHR48111">
    <property type="entry name" value="REGULATOR OF RPOS"/>
    <property type="match status" value="1"/>
</dbReference>
<keyword evidence="3" id="KW-0805">Transcription regulation</keyword>
<dbReference type="PROSITE" id="PS51755">
    <property type="entry name" value="OMPR_PHOB"/>
    <property type="match status" value="1"/>
</dbReference>
<dbReference type="InterPro" id="IPR036388">
    <property type="entry name" value="WH-like_DNA-bd_sf"/>
</dbReference>
<dbReference type="CDD" id="cd00383">
    <property type="entry name" value="trans_reg_C"/>
    <property type="match status" value="1"/>
</dbReference>
<reference evidence="10 11" key="1">
    <citation type="submission" date="2023-07" db="EMBL/GenBank/DDBJ databases">
        <title>Genomic Encyclopedia of Type Strains, Phase IV (KMG-IV): sequencing the most valuable type-strain genomes for metagenomic binning, comparative biology and taxonomic classification.</title>
        <authorList>
            <person name="Goeker M."/>
        </authorList>
    </citation>
    <scope>NUCLEOTIDE SEQUENCE [LARGE SCALE GENOMIC DNA]</scope>
    <source>
        <strain evidence="10 11">DSM 105143</strain>
    </source>
</reference>
<dbReference type="InterPro" id="IPR001867">
    <property type="entry name" value="OmpR/PhoB-type_DNA-bd"/>
</dbReference>
<dbReference type="SMART" id="SM00862">
    <property type="entry name" value="Trans_reg_C"/>
    <property type="match status" value="1"/>
</dbReference>
<comment type="caution">
    <text evidence="10">The sequence shown here is derived from an EMBL/GenBank/DDBJ whole genome shotgun (WGS) entry which is preliminary data.</text>
</comment>
<keyword evidence="2" id="KW-0902">Two-component regulatory system</keyword>
<gene>
    <name evidence="10" type="ORF">J2S23_000085</name>
</gene>
<feature type="domain" description="OmpR/PhoB-type" evidence="9">
    <location>
        <begin position="132"/>
        <end position="229"/>
    </location>
</feature>
<proteinExistence type="predicted"/>
<sequence>MTKKILIVSKERGLAQFTSMELQKIEFLVDVVDDGTSGLTFLGERDYDLILVDFVLTDMTSKAFAEQLSLLKPASVLIVIADREEAEKHQEIIGQYAVAIAIRPLIMEELIDQIHRIFRGREFIDQHCQFIQTRTSFKDLRIDTENHTVFRGDEQILLTRREYDLLATLMSQGKPLTREQLLEQVWKYESATETNVVDVYIRYLRSKIDRPNQPSYIETVRGVGYAMQMV</sequence>
<feature type="DNA-binding region" description="OmpR/PhoB-type" evidence="7">
    <location>
        <begin position="132"/>
        <end position="229"/>
    </location>
</feature>
<name>A0ABT9YP94_9STRE</name>
<accession>A0ABT9YP94</accession>
<dbReference type="InterPro" id="IPR001789">
    <property type="entry name" value="Sig_transdc_resp-reg_receiver"/>
</dbReference>
<protein>
    <submittedName>
        <fullName evidence="10">DNA-binding response OmpR family regulator</fullName>
    </submittedName>
</protein>
<feature type="modified residue" description="4-aspartylphosphate" evidence="6">
    <location>
        <position position="53"/>
    </location>
</feature>
<evidence type="ECO:0000256" key="2">
    <source>
        <dbReference type="ARBA" id="ARBA00023012"/>
    </source>
</evidence>
<evidence type="ECO:0000256" key="5">
    <source>
        <dbReference type="ARBA" id="ARBA00023163"/>
    </source>
</evidence>
<dbReference type="RefSeq" id="WP_307120793.1">
    <property type="nucleotide sequence ID" value="NZ_JAUSTM010000001.1"/>
</dbReference>
<evidence type="ECO:0000256" key="4">
    <source>
        <dbReference type="ARBA" id="ARBA00023125"/>
    </source>
</evidence>
<dbReference type="GO" id="GO:0003677">
    <property type="term" value="F:DNA binding"/>
    <property type="evidence" value="ECO:0007669"/>
    <property type="project" value="UniProtKB-KW"/>
</dbReference>
<feature type="domain" description="Response regulatory" evidence="8">
    <location>
        <begin position="4"/>
        <end position="118"/>
    </location>
</feature>
<evidence type="ECO:0000256" key="7">
    <source>
        <dbReference type="PROSITE-ProRule" id="PRU01091"/>
    </source>
</evidence>
<dbReference type="PROSITE" id="PS50110">
    <property type="entry name" value="RESPONSE_REGULATORY"/>
    <property type="match status" value="1"/>
</dbReference>
<dbReference type="InterPro" id="IPR039420">
    <property type="entry name" value="WalR-like"/>
</dbReference>
<dbReference type="InterPro" id="IPR011006">
    <property type="entry name" value="CheY-like_superfamily"/>
</dbReference>
<dbReference type="Gene3D" id="1.10.10.10">
    <property type="entry name" value="Winged helix-like DNA-binding domain superfamily/Winged helix DNA-binding domain"/>
    <property type="match status" value="1"/>
</dbReference>
<dbReference type="Pfam" id="PF00486">
    <property type="entry name" value="Trans_reg_C"/>
    <property type="match status" value="1"/>
</dbReference>
<keyword evidence="11" id="KW-1185">Reference proteome</keyword>
<dbReference type="SUPFAM" id="SSF46894">
    <property type="entry name" value="C-terminal effector domain of the bipartite response regulators"/>
    <property type="match status" value="1"/>
</dbReference>
<keyword evidence="1 6" id="KW-0597">Phosphoprotein</keyword>
<dbReference type="SUPFAM" id="SSF52172">
    <property type="entry name" value="CheY-like"/>
    <property type="match status" value="1"/>
</dbReference>
<evidence type="ECO:0000256" key="3">
    <source>
        <dbReference type="ARBA" id="ARBA00023015"/>
    </source>
</evidence>